<name>A0A8J2S3X9_9STRA</name>
<protein>
    <recommendedName>
        <fullName evidence="1">ABC1 atypical kinase-like domain-containing protein</fullName>
    </recommendedName>
</protein>
<dbReference type="Proteomes" id="UP000789595">
    <property type="component" value="Unassembled WGS sequence"/>
</dbReference>
<dbReference type="InterPro" id="IPR051130">
    <property type="entry name" value="Mito_struct-func_regulator"/>
</dbReference>
<reference evidence="2" key="1">
    <citation type="submission" date="2021-11" db="EMBL/GenBank/DDBJ databases">
        <authorList>
            <consortium name="Genoscope - CEA"/>
            <person name="William W."/>
        </authorList>
    </citation>
    <scope>NUCLEOTIDE SEQUENCE</scope>
</reference>
<sequence>MLRTAGRIITRRVAPATGATLAVGSAAFYASDPKTASRTYVLLTEMAPVILAYRFVEKKQQIRRYLNHENPRLEDAEWESLHNKYAKSTVDTMRRMLGSYVKLGQFLALRPDIVPQVWTDELRTLESAVPAQSTELVHETIQRAYGKNVSEVFATFDDKPVGSASIGQVHKATLKDGTRVAVKVQYGAGNEQVMRNDIKHGKELFKWLAPEQVAVLDEVEAQFATEFDYRREASHLSAVRNNLRKAGFLGSWWRRGVVDIPEPISEMCTKEVLVMKFLEGDNLVDGIRALGERAARRQGLTLDDLKRDMLINFEREGYPEPYSGPSPFVIEAYRYADRVKCSLVNVGVLLRRRVLGHDVAYAEPLLTDFNPARVMSTLCRVHGHELLKDGLFNGDPHAGNFLLLRDGRIGCIDYGQVKKLTTEERHWLCKVYLALRDDDADRLRALAKEIGMRTRYNLDYTRQKMLTFALDRDGRDVTDGLNFQQFLDKMFAADPWDEVVPVVIMPSRLCMFLRGIGLMMDHPLSLVKEFAPIAERVLREEGVDF</sequence>
<dbReference type="OrthoDB" id="427480at2759"/>
<keyword evidence="3" id="KW-1185">Reference proteome</keyword>
<dbReference type="AlphaFoldDB" id="A0A8J2S3X9"/>
<comment type="caution">
    <text evidence="2">The sequence shown here is derived from an EMBL/GenBank/DDBJ whole genome shotgun (WGS) entry which is preliminary data.</text>
</comment>
<gene>
    <name evidence="2" type="ORF">PECAL_1P05650</name>
</gene>
<evidence type="ECO:0000313" key="3">
    <source>
        <dbReference type="Proteomes" id="UP000789595"/>
    </source>
</evidence>
<dbReference type="Pfam" id="PF03109">
    <property type="entry name" value="ABC1"/>
    <property type="match status" value="2"/>
</dbReference>
<dbReference type="CDD" id="cd05121">
    <property type="entry name" value="ABC1_ADCK3-like"/>
    <property type="match status" value="1"/>
</dbReference>
<dbReference type="EMBL" id="CAKKNE010000001">
    <property type="protein sequence ID" value="CAH0364212.1"/>
    <property type="molecule type" value="Genomic_DNA"/>
</dbReference>
<dbReference type="PANTHER" id="PTHR43173">
    <property type="entry name" value="ABC1 FAMILY PROTEIN"/>
    <property type="match status" value="1"/>
</dbReference>
<proteinExistence type="predicted"/>
<dbReference type="PANTHER" id="PTHR43173:SF34">
    <property type="entry name" value="ABC1 ATYPICAL KINASE-LIKE DOMAIN-CONTAINING PROTEIN"/>
    <property type="match status" value="1"/>
</dbReference>
<feature type="domain" description="ABC1 atypical kinase-like" evidence="1">
    <location>
        <begin position="348"/>
        <end position="444"/>
    </location>
</feature>
<evidence type="ECO:0000259" key="1">
    <source>
        <dbReference type="Pfam" id="PF03109"/>
    </source>
</evidence>
<accession>A0A8J2S3X9</accession>
<dbReference type="InterPro" id="IPR011009">
    <property type="entry name" value="Kinase-like_dom_sf"/>
</dbReference>
<dbReference type="SUPFAM" id="SSF56112">
    <property type="entry name" value="Protein kinase-like (PK-like)"/>
    <property type="match status" value="1"/>
</dbReference>
<feature type="domain" description="ABC1 atypical kinase-like" evidence="1">
    <location>
        <begin position="125"/>
        <end position="285"/>
    </location>
</feature>
<dbReference type="InterPro" id="IPR004147">
    <property type="entry name" value="ABC1_dom"/>
</dbReference>
<evidence type="ECO:0000313" key="2">
    <source>
        <dbReference type="EMBL" id="CAH0364212.1"/>
    </source>
</evidence>
<organism evidence="2 3">
    <name type="scientific">Pelagomonas calceolata</name>
    <dbReference type="NCBI Taxonomy" id="35677"/>
    <lineage>
        <taxon>Eukaryota</taxon>
        <taxon>Sar</taxon>
        <taxon>Stramenopiles</taxon>
        <taxon>Ochrophyta</taxon>
        <taxon>Pelagophyceae</taxon>
        <taxon>Pelagomonadales</taxon>
        <taxon>Pelagomonadaceae</taxon>
        <taxon>Pelagomonas</taxon>
    </lineage>
</organism>